<gene>
    <name evidence="1" type="ORF">ATI53_101159</name>
</gene>
<dbReference type="OrthoDB" id="9806522at2"/>
<name>A0A327YCG2_9RHOB</name>
<comment type="caution">
    <text evidence="1">The sequence shown here is derived from an EMBL/GenBank/DDBJ whole genome shotgun (WGS) entry which is preliminary data.</text>
</comment>
<sequence>MPVTTYGALAANRVIAVAKFAAPEVTGSSSMLSETRARIMGETADAKVVRNVSDTALRDPAVDRVSRMLTLHFGPGERLLNVELRLRDGVPPDDIPDTVERAQRRIRK</sequence>
<keyword evidence="2" id="KW-1185">Reference proteome</keyword>
<dbReference type="RefSeq" id="WP_146609898.1">
    <property type="nucleotide sequence ID" value="NZ_LIQE01000010.1"/>
</dbReference>
<dbReference type="Proteomes" id="UP000249165">
    <property type="component" value="Unassembled WGS sequence"/>
</dbReference>
<evidence type="ECO:0000313" key="2">
    <source>
        <dbReference type="Proteomes" id="UP000249165"/>
    </source>
</evidence>
<reference evidence="1 2" key="1">
    <citation type="submission" date="2018-06" db="EMBL/GenBank/DDBJ databases">
        <title>Genomic Encyclopedia of Archaeal and Bacterial Type Strains, Phase II (KMG-II): from individual species to whole genera.</title>
        <authorList>
            <person name="Goeker M."/>
        </authorList>
    </citation>
    <scope>NUCLEOTIDE SEQUENCE [LARGE SCALE GENOMIC DNA]</scope>
    <source>
        <strain evidence="1 2">DSM 22011</strain>
    </source>
</reference>
<dbReference type="EMBL" id="QLMG01000011">
    <property type="protein sequence ID" value="RAK18780.1"/>
    <property type="molecule type" value="Genomic_DNA"/>
</dbReference>
<accession>A0A327YCG2</accession>
<dbReference type="AlphaFoldDB" id="A0A327YCG2"/>
<evidence type="ECO:0000313" key="1">
    <source>
        <dbReference type="EMBL" id="RAK18780.1"/>
    </source>
</evidence>
<proteinExistence type="predicted"/>
<organism evidence="1 2">
    <name type="scientific">Salipiger aestuarii</name>
    <dbReference type="NCBI Taxonomy" id="568098"/>
    <lineage>
        <taxon>Bacteria</taxon>
        <taxon>Pseudomonadati</taxon>
        <taxon>Pseudomonadota</taxon>
        <taxon>Alphaproteobacteria</taxon>
        <taxon>Rhodobacterales</taxon>
        <taxon>Roseobacteraceae</taxon>
        <taxon>Salipiger</taxon>
    </lineage>
</organism>
<protein>
    <submittedName>
        <fullName evidence="1">Uncharacterized protein</fullName>
    </submittedName>
</protein>